<comment type="caution">
    <text evidence="1">The sequence shown here is derived from an EMBL/GenBank/DDBJ whole genome shotgun (WGS) entry which is preliminary data.</text>
</comment>
<dbReference type="PANTHER" id="PTHR48098:SF1">
    <property type="entry name" value="DIACYLGLYCEROL ACYLTRANSFERASE_MYCOLYLTRANSFERASE AG85A"/>
    <property type="match status" value="1"/>
</dbReference>
<dbReference type="InterPro" id="IPR000801">
    <property type="entry name" value="Esterase-like"/>
</dbReference>
<dbReference type="SUPFAM" id="SSF53474">
    <property type="entry name" value="alpha/beta-Hydrolases"/>
    <property type="match status" value="1"/>
</dbReference>
<protein>
    <recommendedName>
        <fullName evidence="3">Esterase</fullName>
    </recommendedName>
</protein>
<name>A0ABQ4DWA3_9ACTN</name>
<dbReference type="InterPro" id="IPR029058">
    <property type="entry name" value="AB_hydrolase_fold"/>
</dbReference>
<dbReference type="PANTHER" id="PTHR48098">
    <property type="entry name" value="ENTEROCHELIN ESTERASE-RELATED"/>
    <property type="match status" value="1"/>
</dbReference>
<sequence>MRRFWRLGGAAGVLLLSAGLVGAVPGGAVAGRDRAGTVSTASAPSAALGSTIDYTVYLPHGYADRRNATVRYPVLYLLHGRGDTMSAWTRVKADLDRMIADGEVPPVIAVLPDAPWSSRGSWYVDSGYTGTDDPGRPVETALTRDLVSYVDATYRTAAHRGARLVGGYSMGGAGALRYALAHPDLFANALVLSPAVYSPLPPADSSAREYGGFGAGDERFSAEVYRRSNYPALLPTLDSDLPVRLYVAVGDDEWANPDPAEAAHDLDYEAATLYNTVRRAEAISAQFRVVDGGHDWDVWRPSFVDGLRQLAPTLSVTPPAALPGPLHGTPGTDWAGGVAATPDGGAVIGYAASGPVAGQPYAGGLDAVLTRLGPDRRTPQWTAQFGTPANERLYGVVPVADGGVLTAGYTRGDLDGAHPGSPADDGFVAKLTGTGQRAWLTQLGDPTKADRFYGVAPAPDGGAYVAGYTSGAYAGTSAGDKDAILVRLGPDGRVAWSRQFGGSGEDKAYAVAADASGVYLAGSSSAGMPGSARVGGTDGWLARFTPDGTRQWTVAEGGTGDDLLTGLAVTTTGTVVATGGTGGDATAGGTDVLTVAYDANGRQRWRTVSGGSGDDAGAEVLALPGGEVAVVGFTHSALGVPAGAADVLTLRLDSRGRQTLAAQYGTARDDAVDAFGEENVYATRADDGKLLVSGLTMGSVASGAALGNGDVFLASVDSTGGLP</sequence>
<dbReference type="Proteomes" id="UP000646749">
    <property type="component" value="Unassembled WGS sequence"/>
</dbReference>
<proteinExistence type="predicted"/>
<evidence type="ECO:0000313" key="1">
    <source>
        <dbReference type="EMBL" id="GIG86341.1"/>
    </source>
</evidence>
<dbReference type="Pfam" id="PF00756">
    <property type="entry name" value="Esterase"/>
    <property type="match status" value="1"/>
</dbReference>
<evidence type="ECO:0008006" key="3">
    <source>
        <dbReference type="Google" id="ProtNLM"/>
    </source>
</evidence>
<gene>
    <name evidence="1" type="ORF">Pen02_12770</name>
</gene>
<dbReference type="RefSeq" id="WP_203864975.1">
    <property type="nucleotide sequence ID" value="NZ_BONW01000004.1"/>
</dbReference>
<dbReference type="EMBL" id="BONW01000004">
    <property type="protein sequence ID" value="GIG86341.1"/>
    <property type="molecule type" value="Genomic_DNA"/>
</dbReference>
<dbReference type="Gene3D" id="2.80.10.50">
    <property type="match status" value="1"/>
</dbReference>
<evidence type="ECO:0000313" key="2">
    <source>
        <dbReference type="Proteomes" id="UP000646749"/>
    </source>
</evidence>
<reference evidence="1 2" key="1">
    <citation type="submission" date="2021-01" db="EMBL/GenBank/DDBJ databases">
        <title>Whole genome shotgun sequence of Plantactinospora endophytica NBRC 110450.</title>
        <authorList>
            <person name="Komaki H."/>
            <person name="Tamura T."/>
        </authorList>
    </citation>
    <scope>NUCLEOTIDE SEQUENCE [LARGE SCALE GENOMIC DNA]</scope>
    <source>
        <strain evidence="1 2">NBRC 110450</strain>
    </source>
</reference>
<dbReference type="SUPFAM" id="SSF63829">
    <property type="entry name" value="Calcium-dependent phosphotriesterase"/>
    <property type="match status" value="1"/>
</dbReference>
<dbReference type="InterPro" id="IPR050583">
    <property type="entry name" value="Mycobacterial_A85_antigen"/>
</dbReference>
<accession>A0ABQ4DWA3</accession>
<organism evidence="1 2">
    <name type="scientific">Plantactinospora endophytica</name>
    <dbReference type="NCBI Taxonomy" id="673535"/>
    <lineage>
        <taxon>Bacteria</taxon>
        <taxon>Bacillati</taxon>
        <taxon>Actinomycetota</taxon>
        <taxon>Actinomycetes</taxon>
        <taxon>Micromonosporales</taxon>
        <taxon>Micromonosporaceae</taxon>
        <taxon>Plantactinospora</taxon>
    </lineage>
</organism>
<dbReference type="Gene3D" id="3.40.50.1820">
    <property type="entry name" value="alpha/beta hydrolase"/>
    <property type="match status" value="1"/>
</dbReference>
<keyword evidence="2" id="KW-1185">Reference proteome</keyword>